<dbReference type="EMBL" id="PFAG01000016">
    <property type="protein sequence ID" value="PIR98416.1"/>
    <property type="molecule type" value="Genomic_DNA"/>
</dbReference>
<comment type="caution">
    <text evidence="1">The sequence shown here is derived from an EMBL/GenBank/DDBJ whole genome shotgun (WGS) entry which is preliminary data.</text>
</comment>
<gene>
    <name evidence="1" type="ORF">COT88_01805</name>
</gene>
<evidence type="ECO:0000313" key="1">
    <source>
        <dbReference type="EMBL" id="PIR98416.1"/>
    </source>
</evidence>
<organism evidence="1 2">
    <name type="scientific">Candidatus Colwellbacteria bacterium CG10_big_fil_rev_8_21_14_0_10_41_28</name>
    <dbReference type="NCBI Taxonomy" id="1974539"/>
    <lineage>
        <taxon>Bacteria</taxon>
        <taxon>Candidatus Colwelliibacteriota</taxon>
    </lineage>
</organism>
<sequence>MSNESKNGFWSKLFGSFAQVAKAIKELLPESGVFWGALIGSLDPAVRPRAEEFAFKAREAFEALLEKLREHGVKLDFDKIRGLIEGVVGAFRGGLEMALHDKLSNEFLIVLSEKILVDLPDLAANILFSSEEEYRVRLAQKAATSEKTAMRLGISPDQREKINGIM</sequence>
<protein>
    <submittedName>
        <fullName evidence="1">Uncharacterized protein</fullName>
    </submittedName>
</protein>
<evidence type="ECO:0000313" key="2">
    <source>
        <dbReference type="Proteomes" id="UP000230776"/>
    </source>
</evidence>
<proteinExistence type="predicted"/>
<dbReference type="AlphaFoldDB" id="A0A2H0VH44"/>
<feature type="non-terminal residue" evidence="1">
    <location>
        <position position="166"/>
    </location>
</feature>
<accession>A0A2H0VH44</accession>
<reference evidence="2" key="1">
    <citation type="submission" date="2017-09" db="EMBL/GenBank/DDBJ databases">
        <title>Depth-based differentiation of microbial function through sediment-hosted aquifers and enrichment of novel symbionts in the deep terrestrial subsurface.</title>
        <authorList>
            <person name="Probst A.J."/>
            <person name="Ladd B."/>
            <person name="Jarett J.K."/>
            <person name="Geller-Mcgrath D.E."/>
            <person name="Sieber C.M.K."/>
            <person name="Emerson J.B."/>
            <person name="Anantharaman K."/>
            <person name="Thomas B.C."/>
            <person name="Malmstrom R."/>
            <person name="Stieglmeier M."/>
            <person name="Klingl A."/>
            <person name="Woyke T."/>
            <person name="Ryan C.M."/>
            <person name="Banfield J.F."/>
        </authorList>
    </citation>
    <scope>NUCLEOTIDE SEQUENCE [LARGE SCALE GENOMIC DNA]</scope>
</reference>
<name>A0A2H0VH44_9BACT</name>
<dbReference type="Proteomes" id="UP000230776">
    <property type="component" value="Unassembled WGS sequence"/>
</dbReference>